<dbReference type="AlphaFoldDB" id="A0A173TXC0"/>
<feature type="transmembrane region" description="Helical" evidence="1">
    <location>
        <begin position="126"/>
        <end position="145"/>
    </location>
</feature>
<keyword evidence="1" id="KW-1133">Transmembrane helix</keyword>
<accession>A0A173TXC0</accession>
<evidence type="ECO:0000256" key="1">
    <source>
        <dbReference type="SAM" id="Phobius"/>
    </source>
</evidence>
<dbReference type="RefSeq" id="WP_055186174.1">
    <property type="nucleotide sequence ID" value="NZ_CYXN01000013.1"/>
</dbReference>
<evidence type="ECO:0000313" key="2">
    <source>
        <dbReference type="EMBL" id="CUN05868.1"/>
    </source>
</evidence>
<dbReference type="EMBL" id="CYXN01000013">
    <property type="protein sequence ID" value="CUN05868.1"/>
    <property type="molecule type" value="Genomic_DNA"/>
</dbReference>
<organism evidence="2 3">
    <name type="scientific">Faecalibacterium prausnitzii</name>
    <dbReference type="NCBI Taxonomy" id="853"/>
    <lineage>
        <taxon>Bacteria</taxon>
        <taxon>Bacillati</taxon>
        <taxon>Bacillota</taxon>
        <taxon>Clostridia</taxon>
        <taxon>Eubacteriales</taxon>
        <taxon>Oscillospiraceae</taxon>
        <taxon>Faecalibacterium</taxon>
    </lineage>
</organism>
<dbReference type="Proteomes" id="UP000095649">
    <property type="component" value="Unassembled WGS sequence"/>
</dbReference>
<proteinExistence type="predicted"/>
<gene>
    <name evidence="2" type="ORF">ERS852582_01732</name>
</gene>
<feature type="transmembrane region" description="Helical" evidence="1">
    <location>
        <begin position="30"/>
        <end position="47"/>
    </location>
</feature>
<feature type="transmembrane region" description="Helical" evidence="1">
    <location>
        <begin position="96"/>
        <end position="120"/>
    </location>
</feature>
<protein>
    <submittedName>
        <fullName evidence="2">Uncharacterized protein</fullName>
    </submittedName>
</protein>
<reference evidence="2 3" key="1">
    <citation type="submission" date="2015-09" db="EMBL/GenBank/DDBJ databases">
        <authorList>
            <consortium name="Pathogen Informatics"/>
        </authorList>
    </citation>
    <scope>NUCLEOTIDE SEQUENCE [LARGE SCALE GENOMIC DNA]</scope>
    <source>
        <strain evidence="2 3">2789STDY5834970</strain>
    </source>
</reference>
<name>A0A173TXC0_9FIRM</name>
<keyword evidence="1" id="KW-0472">Membrane</keyword>
<sequence>MKKNNVMFFLAVGFTGLCVISFFWEVNSRIIAGLGLFTVLLAISQAIDSQLDFSTTILEEKVDIFNETLDSKCDEKMIAFLKNYADCFTDDRKTKIWSIISSTIKSVAYIVLFASFVVPFDFPSKINNAISIASCALVFFSMWLVDCQQFTKGQWKQFKLFLLLFKDNKTAEQDKETQL</sequence>
<keyword evidence="1" id="KW-0812">Transmembrane</keyword>
<evidence type="ECO:0000313" key="3">
    <source>
        <dbReference type="Proteomes" id="UP000095649"/>
    </source>
</evidence>
<feature type="transmembrane region" description="Helical" evidence="1">
    <location>
        <begin position="7"/>
        <end position="24"/>
    </location>
</feature>